<evidence type="ECO:0000259" key="1">
    <source>
        <dbReference type="Pfam" id="PF04754"/>
    </source>
</evidence>
<evidence type="ECO:0000313" key="3">
    <source>
        <dbReference type="Proteomes" id="UP001207408"/>
    </source>
</evidence>
<dbReference type="AlphaFoldDB" id="A0AAE3MFN7"/>
<gene>
    <name evidence="2" type="ORF">OM074_11200</name>
</gene>
<dbReference type="PANTHER" id="PTHR34611:SF2">
    <property type="entry name" value="INACTIVE RECOMBINATION-PROMOTING NUCLEASE-LIKE PROTEIN RPNE-RELATED"/>
    <property type="match status" value="1"/>
</dbReference>
<dbReference type="GO" id="GO:0006310">
    <property type="term" value="P:DNA recombination"/>
    <property type="evidence" value="ECO:0007669"/>
    <property type="project" value="TreeGrafter"/>
</dbReference>
<protein>
    <submittedName>
        <fullName evidence="2">Rpn family recombination-promoting nuclease/putative transposase</fullName>
    </submittedName>
</protein>
<dbReference type="PANTHER" id="PTHR34611">
    <property type="match status" value="1"/>
</dbReference>
<sequence length="300" mass="35051">MSKIKKSSNNNIHDNFFKSLFSVKENLEDLLKGSLPKEVLQGLKTDTLEYDPTEYVDQELAPYFKDISCNVKYGYSNIKISLLYEHKSYPDKNIHLQLLRYILNVWENQAANKQELTPVITMVFYHGNRKWTDAGFVKNVPEELKRFIPLFDYALFDTKDIEDHAIIQHFKRPSVKVAVWFMKRSDNLIGFIQSNPDLARDMFRQIEQIDTNIFQKIALYLYKVSGVEPDKIDEIMETISPKAKDAFSQAADELRQWGYNKGIKQTAINMINKGYSDEQIAEITHIDMKQIHKLRSDNSH</sequence>
<accession>A0AAE3MFN7</accession>
<proteinExistence type="predicted"/>
<keyword evidence="3" id="KW-1185">Reference proteome</keyword>
<feature type="domain" description="Transposase (putative) YhgA-like" evidence="1">
    <location>
        <begin position="12"/>
        <end position="194"/>
    </location>
</feature>
<dbReference type="GO" id="GO:1990238">
    <property type="term" value="F:double-stranded DNA endonuclease activity"/>
    <property type="evidence" value="ECO:0007669"/>
    <property type="project" value="TreeGrafter"/>
</dbReference>
<evidence type="ECO:0000313" key="2">
    <source>
        <dbReference type="EMBL" id="MCW3806192.1"/>
    </source>
</evidence>
<dbReference type="EMBL" id="JAPDPI010000020">
    <property type="protein sequence ID" value="MCW3806192.1"/>
    <property type="molecule type" value="Genomic_DNA"/>
</dbReference>
<dbReference type="InterPro" id="IPR051699">
    <property type="entry name" value="Rpn/YhgA-like_nuclease"/>
</dbReference>
<reference evidence="2" key="1">
    <citation type="submission" date="2022-10" db="EMBL/GenBank/DDBJ databases">
        <authorList>
            <person name="Yu W.X."/>
        </authorList>
    </citation>
    <scope>NUCLEOTIDE SEQUENCE</scope>
    <source>
        <strain evidence="2">D04</strain>
    </source>
</reference>
<organism evidence="2 3">
    <name type="scientific">Plebeiibacterium marinum</name>
    <dbReference type="NCBI Taxonomy" id="2992111"/>
    <lineage>
        <taxon>Bacteria</taxon>
        <taxon>Pseudomonadati</taxon>
        <taxon>Bacteroidota</taxon>
        <taxon>Bacteroidia</taxon>
        <taxon>Marinilabiliales</taxon>
        <taxon>Marinilabiliaceae</taxon>
        <taxon>Plebeiibacterium</taxon>
    </lineage>
</organism>
<comment type="caution">
    <text evidence="2">The sequence shown here is derived from an EMBL/GenBank/DDBJ whole genome shotgun (WGS) entry which is preliminary data.</text>
</comment>
<dbReference type="Proteomes" id="UP001207408">
    <property type="component" value="Unassembled WGS sequence"/>
</dbReference>
<dbReference type="InterPro" id="IPR006842">
    <property type="entry name" value="Transposase_31"/>
</dbReference>
<dbReference type="RefSeq" id="WP_301199564.1">
    <property type="nucleotide sequence ID" value="NZ_JAPDPI010000020.1"/>
</dbReference>
<name>A0AAE3MFN7_9BACT</name>
<dbReference type="Pfam" id="PF04754">
    <property type="entry name" value="Transposase_31"/>
    <property type="match status" value="1"/>
</dbReference>